<sequence length="171" mass="19133">MFWKGAIESKGGDCQVAWKVVCADKDEGGLGVRDLRTQNTSLLLKLIHKVVFRADSPWVTWIHCQYASFSTGFKTSPSYTTAWNSIARLFPVYQAITSVDVGDGTSTFFWHDNWTTLGPLYQALPAIYSHCTHQTLKVSDRPVNEPNSSEPCHLKLELGRNSSRARAEPVI</sequence>
<evidence type="ECO:0000313" key="2">
    <source>
        <dbReference type="Proteomes" id="UP001054889"/>
    </source>
</evidence>
<accession>A0AAV5CJN3</accession>
<proteinExistence type="predicted"/>
<gene>
    <name evidence="1" type="primary">ga15211</name>
    <name evidence="1" type="ORF">PR202_ga15211</name>
</gene>
<keyword evidence="2" id="KW-1185">Reference proteome</keyword>
<protein>
    <recommendedName>
        <fullName evidence="3">Reverse transcriptase zinc-binding domain-containing protein</fullName>
    </recommendedName>
</protein>
<dbReference type="EMBL" id="BQKI01000007">
    <property type="protein sequence ID" value="GJM98222.1"/>
    <property type="molecule type" value="Genomic_DNA"/>
</dbReference>
<evidence type="ECO:0008006" key="3">
    <source>
        <dbReference type="Google" id="ProtNLM"/>
    </source>
</evidence>
<evidence type="ECO:0000313" key="1">
    <source>
        <dbReference type="EMBL" id="GJM98222.1"/>
    </source>
</evidence>
<name>A0AAV5CJN3_ELECO</name>
<reference evidence="1" key="1">
    <citation type="journal article" date="2018" name="DNA Res.">
        <title>Multiple hybrid de novo genome assembly of finger millet, an orphan allotetraploid crop.</title>
        <authorList>
            <person name="Hatakeyama M."/>
            <person name="Aluri S."/>
            <person name="Balachadran M.T."/>
            <person name="Sivarajan S.R."/>
            <person name="Patrignani A."/>
            <person name="Gruter S."/>
            <person name="Poveda L."/>
            <person name="Shimizu-Inatsugi R."/>
            <person name="Baeten J."/>
            <person name="Francoijs K.J."/>
            <person name="Nataraja K.N."/>
            <person name="Reddy Y.A.N."/>
            <person name="Phadnis S."/>
            <person name="Ravikumar R.L."/>
            <person name="Schlapbach R."/>
            <person name="Sreeman S.M."/>
            <person name="Shimizu K.K."/>
        </authorList>
    </citation>
    <scope>NUCLEOTIDE SEQUENCE</scope>
</reference>
<comment type="caution">
    <text evidence="1">The sequence shown here is derived from an EMBL/GenBank/DDBJ whole genome shotgun (WGS) entry which is preliminary data.</text>
</comment>
<reference evidence="1" key="2">
    <citation type="submission" date="2021-12" db="EMBL/GenBank/DDBJ databases">
        <title>Resequencing data analysis of finger millet.</title>
        <authorList>
            <person name="Hatakeyama M."/>
            <person name="Aluri S."/>
            <person name="Balachadran M.T."/>
            <person name="Sivarajan S.R."/>
            <person name="Poveda L."/>
            <person name="Shimizu-Inatsugi R."/>
            <person name="Schlapbach R."/>
            <person name="Sreeman S.M."/>
            <person name="Shimizu K.K."/>
        </authorList>
    </citation>
    <scope>NUCLEOTIDE SEQUENCE</scope>
</reference>
<organism evidence="1 2">
    <name type="scientific">Eleusine coracana subsp. coracana</name>
    <dbReference type="NCBI Taxonomy" id="191504"/>
    <lineage>
        <taxon>Eukaryota</taxon>
        <taxon>Viridiplantae</taxon>
        <taxon>Streptophyta</taxon>
        <taxon>Embryophyta</taxon>
        <taxon>Tracheophyta</taxon>
        <taxon>Spermatophyta</taxon>
        <taxon>Magnoliopsida</taxon>
        <taxon>Liliopsida</taxon>
        <taxon>Poales</taxon>
        <taxon>Poaceae</taxon>
        <taxon>PACMAD clade</taxon>
        <taxon>Chloridoideae</taxon>
        <taxon>Cynodonteae</taxon>
        <taxon>Eleusininae</taxon>
        <taxon>Eleusine</taxon>
    </lineage>
</organism>
<dbReference type="AlphaFoldDB" id="A0AAV5CJN3"/>
<dbReference type="Proteomes" id="UP001054889">
    <property type="component" value="Unassembled WGS sequence"/>
</dbReference>